<dbReference type="AlphaFoldDB" id="D6STV0"/>
<dbReference type="EMBL" id="ACJN02000003">
    <property type="protein sequence ID" value="EFI34116.1"/>
    <property type="molecule type" value="Genomic_DNA"/>
</dbReference>
<keyword evidence="2" id="KW-1185">Reference proteome</keyword>
<dbReference type="Proteomes" id="UP000005496">
    <property type="component" value="Unassembled WGS sequence"/>
</dbReference>
<name>D6STV0_9BACT</name>
<evidence type="ECO:0000313" key="1">
    <source>
        <dbReference type="EMBL" id="EFI34116.1"/>
    </source>
</evidence>
<protein>
    <submittedName>
        <fullName evidence="1">CRISPR-associated protein GSU0053</fullName>
    </submittedName>
</protein>
<dbReference type="InterPro" id="IPR013403">
    <property type="entry name" value="CRISPR-assoc_prot_Csb1/Cas7u"/>
</dbReference>
<dbReference type="RefSeq" id="WP_008871465.1">
    <property type="nucleotide sequence ID" value="NZ_ACJN02000003.1"/>
</dbReference>
<proteinExistence type="predicted"/>
<comment type="caution">
    <text evidence="1">The sequence shown here is derived from an EMBL/GenBank/DDBJ whole genome shotgun (WGS) entry which is preliminary data.</text>
</comment>
<evidence type="ECO:0000313" key="2">
    <source>
        <dbReference type="Proteomes" id="UP000005496"/>
    </source>
</evidence>
<organism evidence="1 2">
    <name type="scientific">Desulfonatronospira thiodismutans ASO3-1</name>
    <dbReference type="NCBI Taxonomy" id="555779"/>
    <lineage>
        <taxon>Bacteria</taxon>
        <taxon>Pseudomonadati</taxon>
        <taxon>Thermodesulfobacteriota</taxon>
        <taxon>Desulfovibrionia</taxon>
        <taxon>Desulfovibrionales</taxon>
        <taxon>Desulfonatronovibrionaceae</taxon>
        <taxon>Desulfonatronospira</taxon>
    </lineage>
</organism>
<dbReference type="NCBIfam" id="TIGR02570">
    <property type="entry name" value="cas7_GSU0053"/>
    <property type="match status" value="1"/>
</dbReference>
<sequence>MFEVLKNAKRLLLEADLEPVQGDRFQPTGFPDIGAGTYLLPDGTRKIVLESPQSMANRLESTVIGPDSELIKDFDGLPYVRVSLEGATDAKTNSLMEAHRLNSPFIITDKDFQQAFKQEADYEKGKPLDWRKIARTIFKYDVNSILHGVFLANLEDGRVKMPRAVSSFIEAIDAKEVVYGGVKNNPIDPTGKIRAAEHDKDVYGNVPYQRVEYTASNIKAFFNFDLGMIRSYELGDEAENLLIGLGLYKIRSFLEGGLRLRTACDLELKDGNALMVKEPEGFTVPGSAELKKSVQNQITECKDKELFAQPPVTQINTETVLKTS</sequence>
<accession>D6STV0</accession>
<dbReference type="OrthoDB" id="3464590at2"/>
<dbReference type="eggNOG" id="ENOG502Z8KS">
    <property type="taxonomic scope" value="Bacteria"/>
</dbReference>
<reference evidence="1" key="1">
    <citation type="submission" date="2010-05" db="EMBL/GenBank/DDBJ databases">
        <title>The draft genome of Desulfonatronospira thiodismutans ASO3-1.</title>
        <authorList>
            <consortium name="US DOE Joint Genome Institute (JGI-PGF)"/>
            <person name="Lucas S."/>
            <person name="Copeland A."/>
            <person name="Lapidus A."/>
            <person name="Cheng J.-F."/>
            <person name="Bruce D."/>
            <person name="Goodwin L."/>
            <person name="Pitluck S."/>
            <person name="Chertkov O."/>
            <person name="Brettin T."/>
            <person name="Detter J.C."/>
            <person name="Han C."/>
            <person name="Land M.L."/>
            <person name="Hauser L."/>
            <person name="Kyrpides N."/>
            <person name="Mikhailova N."/>
            <person name="Muyzer G."/>
            <person name="Woyke T."/>
        </authorList>
    </citation>
    <scope>NUCLEOTIDE SEQUENCE [LARGE SCALE GENOMIC DNA]</scope>
    <source>
        <strain evidence="1">ASO3-1</strain>
    </source>
</reference>
<dbReference type="Pfam" id="PF09617">
    <property type="entry name" value="Cas_GSU0053"/>
    <property type="match status" value="1"/>
</dbReference>
<gene>
    <name evidence="1" type="ORF">Dthio_PD1457</name>
</gene>